<evidence type="ECO:0000313" key="4">
    <source>
        <dbReference type="Proteomes" id="UP000325289"/>
    </source>
</evidence>
<dbReference type="PANTHER" id="PTHR42776">
    <property type="entry name" value="SERINE PEPTIDASE S9 FAMILY MEMBER"/>
    <property type="match status" value="1"/>
</dbReference>
<dbReference type="GO" id="GO:0004252">
    <property type="term" value="F:serine-type endopeptidase activity"/>
    <property type="evidence" value="ECO:0007669"/>
    <property type="project" value="TreeGrafter"/>
</dbReference>
<dbReference type="EMBL" id="FOMS01000003">
    <property type="protein sequence ID" value="SFD79828.1"/>
    <property type="molecule type" value="Genomic_DNA"/>
</dbReference>
<dbReference type="OrthoDB" id="1094230at2"/>
<dbReference type="GO" id="GO:0004177">
    <property type="term" value="F:aminopeptidase activity"/>
    <property type="evidence" value="ECO:0007669"/>
    <property type="project" value="UniProtKB-KW"/>
</dbReference>
<dbReference type="Gene3D" id="3.40.50.1820">
    <property type="entry name" value="alpha/beta hydrolase"/>
    <property type="match status" value="1"/>
</dbReference>
<dbReference type="SUPFAM" id="SSF82171">
    <property type="entry name" value="DPP6 N-terminal domain-like"/>
    <property type="match status" value="1"/>
</dbReference>
<dbReference type="PANTHER" id="PTHR42776:SF27">
    <property type="entry name" value="DIPEPTIDYL PEPTIDASE FAMILY MEMBER 6"/>
    <property type="match status" value="1"/>
</dbReference>
<dbReference type="RefSeq" id="WP_149755004.1">
    <property type="nucleotide sequence ID" value="NZ_FOMS01000003.1"/>
</dbReference>
<keyword evidence="1" id="KW-0378">Hydrolase</keyword>
<organism evidence="3 4">
    <name type="scientific">Roseivivax sediminis</name>
    <dbReference type="NCBI Taxonomy" id="936889"/>
    <lineage>
        <taxon>Bacteria</taxon>
        <taxon>Pseudomonadati</taxon>
        <taxon>Pseudomonadota</taxon>
        <taxon>Alphaproteobacteria</taxon>
        <taxon>Rhodobacterales</taxon>
        <taxon>Roseobacteraceae</taxon>
        <taxon>Roseivivax</taxon>
    </lineage>
</organism>
<accession>A0A1I1VCV6</accession>
<reference evidence="3 4" key="1">
    <citation type="submission" date="2016-10" db="EMBL/GenBank/DDBJ databases">
        <authorList>
            <person name="Varghese N."/>
            <person name="Submissions S."/>
        </authorList>
    </citation>
    <scope>NUCLEOTIDE SEQUENCE [LARGE SCALE GENOMIC DNA]</scope>
    <source>
        <strain evidence="4">YIM D21,KCTC 23444,ACCC 10710</strain>
    </source>
</reference>
<dbReference type="GO" id="GO:0006508">
    <property type="term" value="P:proteolysis"/>
    <property type="evidence" value="ECO:0007669"/>
    <property type="project" value="InterPro"/>
</dbReference>
<keyword evidence="3" id="KW-0031">Aminopeptidase</keyword>
<evidence type="ECO:0000259" key="2">
    <source>
        <dbReference type="Pfam" id="PF00326"/>
    </source>
</evidence>
<protein>
    <submittedName>
        <fullName evidence="3">Dipeptidyl aminopeptidase/acylaminoacyl peptidase</fullName>
    </submittedName>
</protein>
<evidence type="ECO:0000256" key="1">
    <source>
        <dbReference type="ARBA" id="ARBA00022801"/>
    </source>
</evidence>
<dbReference type="SUPFAM" id="SSF53474">
    <property type="entry name" value="alpha/beta-Hydrolases"/>
    <property type="match status" value="1"/>
</dbReference>
<dbReference type="AlphaFoldDB" id="A0A1I1VCV6"/>
<sequence>MTLACLNHCTLDLLGPNRSRHARLGDLAWDAGRGTVLYLTNVDDRTALWEFDPETASRWALTGPGFDVTRFWLVEDPEVRLVFASDPACTERGQLYLLGRDGSVRACLEDAGADHHFAGRLFAGQGIVVANTATETLHRILQFDTTTGEVRQLLEVERPLTRAIALSQDRVLMLEEITNIDRRFCLFDVRARSLVPLDAGCGRIGPVLALSEADILFAGDLGGEWIGLHRMNLDTGTVQLVFKSSGRDVRHLCLQPDTGRIALTLVRDCAEEMLTIPLDDPDNAVALTSAPGHVHSMCFGPGDDLIAITSTPFDPPVARLHGAEARPKGVVADDRRDRVGRFASFDGCEIEYVILGQPEGGQIVVYLHGGPEDQYRREHAPILERLVERGIAVVAPNIRGSEGYGRAFVGLDDGPRRMDALGDVVALHAHLRDRFGRASGSIGIMGHSYGGFMTLLAITHHPELWSCAVDIAGMSHLGTFLRTAPARRRALRAQEYGDAEKMADFFDAIAPVRRVGDIRCPLLILHGDQDTRVPTSESAAMAEAVTAAGGDVTLRWIPGEGHFLTHRSSTEIAAEAATDFITGTMPRAADAPVAAGRPAEDP</sequence>
<dbReference type="Proteomes" id="UP000325289">
    <property type="component" value="Unassembled WGS sequence"/>
</dbReference>
<dbReference type="InterPro" id="IPR001375">
    <property type="entry name" value="Peptidase_S9_cat"/>
</dbReference>
<keyword evidence="4" id="KW-1185">Reference proteome</keyword>
<name>A0A1I1VCV6_9RHOB</name>
<keyword evidence="3" id="KW-0645">Protease</keyword>
<proteinExistence type="predicted"/>
<dbReference type="Pfam" id="PF00326">
    <property type="entry name" value="Peptidase_S9"/>
    <property type="match status" value="1"/>
</dbReference>
<dbReference type="InterPro" id="IPR029058">
    <property type="entry name" value="AB_hydrolase_fold"/>
</dbReference>
<gene>
    <name evidence="3" type="ORF">SAMN04515678_10386</name>
</gene>
<feature type="domain" description="Peptidase S9 prolyl oligopeptidase catalytic" evidence="2">
    <location>
        <begin position="386"/>
        <end position="582"/>
    </location>
</feature>
<evidence type="ECO:0000313" key="3">
    <source>
        <dbReference type="EMBL" id="SFD79828.1"/>
    </source>
</evidence>